<dbReference type="SMART" id="SM00873">
    <property type="entry name" value="B3_4"/>
    <property type="match status" value="1"/>
</dbReference>
<keyword evidence="9 15" id="KW-0067">ATP-binding</keyword>
<dbReference type="Gene3D" id="3.30.56.10">
    <property type="match status" value="2"/>
</dbReference>
<evidence type="ECO:0000256" key="11">
    <source>
        <dbReference type="ARBA" id="ARBA00022884"/>
    </source>
</evidence>
<dbReference type="InterPro" id="IPR004532">
    <property type="entry name" value="Phe-tRNA-ligase_IIc_bsu_bact"/>
</dbReference>
<comment type="cofactor">
    <cofactor evidence="15">
        <name>Mg(2+)</name>
        <dbReference type="ChEBI" id="CHEBI:18420"/>
    </cofactor>
    <text evidence="15">Binds 2 magnesium ions per tetramer.</text>
</comment>
<dbReference type="Gene3D" id="2.40.50.140">
    <property type="entry name" value="Nucleic acid-binding proteins"/>
    <property type="match status" value="1"/>
</dbReference>
<dbReference type="Pfam" id="PF01588">
    <property type="entry name" value="tRNA_bind"/>
    <property type="match status" value="1"/>
</dbReference>
<dbReference type="SUPFAM" id="SSF46955">
    <property type="entry name" value="Putative DNA-binding domain"/>
    <property type="match status" value="1"/>
</dbReference>
<dbReference type="GO" id="GO:0005524">
    <property type="term" value="F:ATP binding"/>
    <property type="evidence" value="ECO:0007669"/>
    <property type="project" value="UniProtKB-UniRule"/>
</dbReference>
<evidence type="ECO:0000256" key="16">
    <source>
        <dbReference type="PROSITE-ProRule" id="PRU00209"/>
    </source>
</evidence>
<dbReference type="FunFam" id="2.40.50.140:FF:000045">
    <property type="entry name" value="Phenylalanine--tRNA ligase beta subunit"/>
    <property type="match status" value="1"/>
</dbReference>
<dbReference type="GO" id="GO:0009328">
    <property type="term" value="C:phenylalanine-tRNA ligase complex"/>
    <property type="evidence" value="ECO:0007669"/>
    <property type="project" value="TreeGrafter"/>
</dbReference>
<keyword evidence="11 16" id="KW-0694">RNA-binding</keyword>
<keyword evidence="12 15" id="KW-0648">Protein biosynthesis</keyword>
<dbReference type="InterPro" id="IPR012340">
    <property type="entry name" value="NA-bd_OB-fold"/>
</dbReference>
<dbReference type="SMART" id="SM00874">
    <property type="entry name" value="B5"/>
    <property type="match status" value="1"/>
</dbReference>
<keyword evidence="4 15" id="KW-0963">Cytoplasm</keyword>
<feature type="binding site" evidence="15">
    <location>
        <position position="457"/>
    </location>
    <ligand>
        <name>Mg(2+)</name>
        <dbReference type="ChEBI" id="CHEBI:18420"/>
        <note>shared with alpha subunit</note>
    </ligand>
</feature>
<dbReference type="SUPFAM" id="SSF54991">
    <property type="entry name" value="Anticodon-binding domain of PheRS"/>
    <property type="match status" value="1"/>
</dbReference>
<evidence type="ECO:0000256" key="14">
    <source>
        <dbReference type="ARBA" id="ARBA00049255"/>
    </source>
</evidence>
<feature type="domain" description="FDX-ACB" evidence="18">
    <location>
        <begin position="706"/>
        <end position="797"/>
    </location>
</feature>
<dbReference type="FunFam" id="3.30.56.10:FF:000002">
    <property type="entry name" value="Phenylalanine--tRNA ligase beta subunit"/>
    <property type="match status" value="1"/>
</dbReference>
<dbReference type="Pfam" id="PF03483">
    <property type="entry name" value="B3_4"/>
    <property type="match status" value="1"/>
</dbReference>
<dbReference type="InterPro" id="IPR020825">
    <property type="entry name" value="Phe-tRNA_synthase-like_B3/B4"/>
</dbReference>
<dbReference type="InterPro" id="IPR045864">
    <property type="entry name" value="aa-tRNA-synth_II/BPL/LPL"/>
</dbReference>
<dbReference type="NCBIfam" id="TIGR00472">
    <property type="entry name" value="pheT_bact"/>
    <property type="match status" value="1"/>
</dbReference>
<comment type="subcellular location">
    <subcellularLocation>
        <location evidence="1 15">Cytoplasm</location>
    </subcellularLocation>
</comment>
<feature type="domain" description="TRNA-binding" evidence="17">
    <location>
        <begin position="39"/>
        <end position="151"/>
    </location>
</feature>
<dbReference type="GO" id="GO:0000049">
    <property type="term" value="F:tRNA binding"/>
    <property type="evidence" value="ECO:0007669"/>
    <property type="project" value="UniProtKB-UniRule"/>
</dbReference>
<dbReference type="GO" id="GO:0004826">
    <property type="term" value="F:phenylalanine-tRNA ligase activity"/>
    <property type="evidence" value="ECO:0007669"/>
    <property type="project" value="UniProtKB-UniRule"/>
</dbReference>
<dbReference type="CDD" id="cd02796">
    <property type="entry name" value="tRNA_bind_bactPheRS"/>
    <property type="match status" value="1"/>
</dbReference>
<feature type="binding site" evidence="15">
    <location>
        <position position="466"/>
    </location>
    <ligand>
        <name>Mg(2+)</name>
        <dbReference type="ChEBI" id="CHEBI:18420"/>
        <note>shared with alpha subunit</note>
    </ligand>
</feature>
<sequence>MKLPLSWILEVIDLNLPSHKIANMLTMAGLEVDGCTPLPLAFENVVVGEVLRTERHPDAEKLCIATVFDGEEQFQVVCGAPNCRPGLKTAFAKIGSVLRDEEGKAFKIKKTKLRGVESYGMLCSEDELGIGDHGSGIMEFADRIQVGADISEIYGDTVLEISLTPNLGHCASVLGVVRELAAMTGKQYRLPAIKIEENEEEAFEAVSVEVACFEKCPRYACRVIKGVKVGPSPDWLQKKLLACDQRPVNNVVDATNYVLMEMGHPLHAFDYDLLEERRIVVRTAQEGEAFVSLDEKRRVLTSDDLLICDGKKPVAIAGVMGGLNSEVHEGTVNILLESAYFEAAGIRRTSKRLALQTEASRRFEREADPNQVLAALDRAAALIKEISGGEICRGVVDVKQKDFSPKEVKCRLSRVNAVLGTQLGMSEVNDLFTRLEFGVKWDGKDTFTLTIPTYRADINSEVDLIEEVARIYGFDNIPKPSSYFTSSDMPHAPIFVFEREIRRRLMAEGLQELLTCDLIGPKLQEAVNGPIMPPENIVKVLNPVSVEQSILRTSLLPGLLQVAKHNYDHECRNLSGFEIGRIHFKEEGRFKEQSMAGVLLMGNRHPDHWERKKDGADFFDLKGIVESLLLETGVLDYQFRSGNLHFFHPGRQGSLCIGEQEVGILGEIHPTILRRMDLSNKVYYAEIDLHLLYQMRQSRRLMEPMPVYPASDRDLTVTVEENVAIQEILEVISSVKSRLLENVSLIDIYRGEKVGESKKNVTLRFIYRNVKKTVSQEAVDAEHARITSQIEARIRRY</sequence>
<evidence type="ECO:0000259" key="18">
    <source>
        <dbReference type="PROSITE" id="PS51447"/>
    </source>
</evidence>
<keyword evidence="7 15" id="KW-0479">Metal-binding</keyword>
<dbReference type="PANTHER" id="PTHR10947:SF0">
    <property type="entry name" value="PHENYLALANINE--TRNA LIGASE BETA SUBUNIT"/>
    <property type="match status" value="1"/>
</dbReference>
<keyword evidence="6 15" id="KW-0436">Ligase</keyword>
<dbReference type="GO" id="GO:0000287">
    <property type="term" value="F:magnesium ion binding"/>
    <property type="evidence" value="ECO:0007669"/>
    <property type="project" value="UniProtKB-UniRule"/>
</dbReference>
<keyword evidence="13 15" id="KW-0030">Aminoacyl-tRNA synthetase</keyword>
<dbReference type="InterPro" id="IPR005146">
    <property type="entry name" value="B3/B4_tRNA-bd"/>
</dbReference>
<evidence type="ECO:0000256" key="5">
    <source>
        <dbReference type="ARBA" id="ARBA00022555"/>
    </source>
</evidence>
<dbReference type="PROSITE" id="PS51447">
    <property type="entry name" value="FDX_ACB"/>
    <property type="match status" value="1"/>
</dbReference>
<dbReference type="InterPro" id="IPR033714">
    <property type="entry name" value="tRNA_bind_bactPheRS"/>
</dbReference>
<dbReference type="NCBIfam" id="NF045760">
    <property type="entry name" value="YtpR"/>
    <property type="match status" value="1"/>
</dbReference>
<evidence type="ECO:0000256" key="2">
    <source>
        <dbReference type="ARBA" id="ARBA00008653"/>
    </source>
</evidence>
<dbReference type="InterPro" id="IPR002547">
    <property type="entry name" value="tRNA-bd_dom"/>
</dbReference>
<keyword evidence="5 16" id="KW-0820">tRNA-binding</keyword>
<evidence type="ECO:0000256" key="7">
    <source>
        <dbReference type="ARBA" id="ARBA00022723"/>
    </source>
</evidence>
<dbReference type="SUPFAM" id="SSF50249">
    <property type="entry name" value="Nucleic acid-binding proteins"/>
    <property type="match status" value="1"/>
</dbReference>
<protein>
    <recommendedName>
        <fullName evidence="15">Phenylalanine--tRNA ligase beta subunit</fullName>
        <ecNumber evidence="15">6.1.1.20</ecNumber>
    </recommendedName>
    <alternativeName>
        <fullName evidence="15">Phenylalanyl-tRNA synthetase beta subunit</fullName>
        <shortName evidence="15">PheRS</shortName>
    </alternativeName>
</protein>
<dbReference type="FunFam" id="3.50.40.10:FF:000001">
    <property type="entry name" value="Phenylalanine--tRNA ligase beta subunit"/>
    <property type="match status" value="1"/>
</dbReference>
<dbReference type="PANTHER" id="PTHR10947">
    <property type="entry name" value="PHENYLALANYL-TRNA SYNTHETASE BETA CHAIN AND LEUCINE-RICH REPEAT-CONTAINING PROTEIN 47"/>
    <property type="match status" value="1"/>
</dbReference>
<name>F8LB42_9BACT</name>
<feature type="binding site" evidence="15">
    <location>
        <position position="467"/>
    </location>
    <ligand>
        <name>Mg(2+)</name>
        <dbReference type="ChEBI" id="CHEBI:18420"/>
        <note>shared with alpha subunit</note>
    </ligand>
</feature>
<comment type="subunit">
    <text evidence="3 15">Tetramer of two alpha and two beta subunits.</text>
</comment>
<accession>F8LB42</accession>
<reference evidence="20" key="1">
    <citation type="submission" date="2011-05" db="EMBL/GenBank/DDBJ databases">
        <title>Unity in variety -- the pan-genome of the Chlamydiae.</title>
        <authorList>
            <person name="Collingro A."/>
            <person name="Tischler P."/>
            <person name="Weinmaier T."/>
            <person name="Penz T."/>
            <person name="Heinz E."/>
            <person name="Brunham R.C."/>
            <person name="Read T.D."/>
            <person name="Bavoil P.M."/>
            <person name="Sachse K."/>
            <person name="Kahane S."/>
            <person name="Friedman M.G."/>
            <person name="Rattei T."/>
            <person name="Myers G.S.A."/>
            <person name="Horn M."/>
        </authorList>
    </citation>
    <scope>NUCLEOTIDE SEQUENCE</scope>
    <source>
        <strain evidence="20">2032/99</strain>
    </source>
</reference>
<dbReference type="PROSITE" id="PS51483">
    <property type="entry name" value="B5"/>
    <property type="match status" value="1"/>
</dbReference>
<dbReference type="CDD" id="cd00769">
    <property type="entry name" value="PheRS_beta_core"/>
    <property type="match status" value="1"/>
</dbReference>
<evidence type="ECO:0000256" key="1">
    <source>
        <dbReference type="ARBA" id="ARBA00004496"/>
    </source>
</evidence>
<evidence type="ECO:0000256" key="10">
    <source>
        <dbReference type="ARBA" id="ARBA00022842"/>
    </source>
</evidence>
<feature type="domain" description="B5" evidence="19">
    <location>
        <begin position="403"/>
        <end position="479"/>
    </location>
</feature>
<dbReference type="InterPro" id="IPR005121">
    <property type="entry name" value="Fdx_antiC-bd"/>
</dbReference>
<dbReference type="SUPFAM" id="SSF55681">
    <property type="entry name" value="Class II aaRS and biotin synthetases"/>
    <property type="match status" value="1"/>
</dbReference>
<evidence type="ECO:0000256" key="15">
    <source>
        <dbReference type="HAMAP-Rule" id="MF_00283"/>
    </source>
</evidence>
<dbReference type="SMART" id="SM00896">
    <property type="entry name" value="FDX-ACB"/>
    <property type="match status" value="1"/>
</dbReference>
<dbReference type="Gene3D" id="3.50.40.10">
    <property type="entry name" value="Phenylalanyl-trna Synthetase, Chain B, domain 3"/>
    <property type="match status" value="1"/>
</dbReference>
<proteinExistence type="inferred from homology"/>
<dbReference type="Pfam" id="PF03147">
    <property type="entry name" value="FDX-ACB"/>
    <property type="match status" value="1"/>
</dbReference>
<evidence type="ECO:0000259" key="17">
    <source>
        <dbReference type="PROSITE" id="PS50886"/>
    </source>
</evidence>
<dbReference type="InterPro" id="IPR005147">
    <property type="entry name" value="tRNA_synthase_B5-dom"/>
</dbReference>
<evidence type="ECO:0000256" key="9">
    <source>
        <dbReference type="ARBA" id="ARBA00022840"/>
    </source>
</evidence>
<dbReference type="GO" id="GO:0006432">
    <property type="term" value="P:phenylalanyl-tRNA aminoacylation"/>
    <property type="evidence" value="ECO:0007669"/>
    <property type="project" value="UniProtKB-UniRule"/>
</dbReference>
<comment type="similarity">
    <text evidence="2 15">Belongs to the phenylalanyl-tRNA synthetase beta subunit family. Type 1 subfamily.</text>
</comment>
<dbReference type="HAMAP" id="MF_00283">
    <property type="entry name" value="Phe_tRNA_synth_beta1"/>
    <property type="match status" value="1"/>
</dbReference>
<evidence type="ECO:0000313" key="20">
    <source>
        <dbReference type="EMBL" id="CCB90706.1"/>
    </source>
</evidence>
<dbReference type="InterPro" id="IPR009061">
    <property type="entry name" value="DNA-bd_dom_put_sf"/>
</dbReference>
<dbReference type="Pfam" id="PF17759">
    <property type="entry name" value="tRNA_synthFbeta"/>
    <property type="match status" value="1"/>
</dbReference>
<dbReference type="EMBL" id="FR872635">
    <property type="protein sequence ID" value="CCB90706.1"/>
    <property type="molecule type" value="Genomic_DNA"/>
</dbReference>
<organism evidence="20">
    <name type="scientific">Waddlia chondrophila 2032/99</name>
    <dbReference type="NCBI Taxonomy" id="765953"/>
    <lineage>
        <taxon>Bacteria</taxon>
        <taxon>Pseudomonadati</taxon>
        <taxon>Chlamydiota</taxon>
        <taxon>Chlamydiia</taxon>
        <taxon>Parachlamydiales</taxon>
        <taxon>Waddliaceae</taxon>
        <taxon>Waddlia</taxon>
    </lineage>
</organism>
<dbReference type="SUPFAM" id="SSF56037">
    <property type="entry name" value="PheT/TilS domain"/>
    <property type="match status" value="1"/>
</dbReference>
<gene>
    <name evidence="15 20" type="primary">pheT</name>
    <name evidence="20" type="ORF">WCH_CF14100</name>
</gene>
<dbReference type="InterPro" id="IPR036690">
    <property type="entry name" value="Fdx_antiC-bd_sf"/>
</dbReference>
<dbReference type="PROSITE" id="PS50886">
    <property type="entry name" value="TRBD"/>
    <property type="match status" value="1"/>
</dbReference>
<comment type="catalytic activity">
    <reaction evidence="14 15">
        <text>tRNA(Phe) + L-phenylalanine + ATP = L-phenylalanyl-tRNA(Phe) + AMP + diphosphate + H(+)</text>
        <dbReference type="Rhea" id="RHEA:19413"/>
        <dbReference type="Rhea" id="RHEA-COMP:9668"/>
        <dbReference type="Rhea" id="RHEA-COMP:9699"/>
        <dbReference type="ChEBI" id="CHEBI:15378"/>
        <dbReference type="ChEBI" id="CHEBI:30616"/>
        <dbReference type="ChEBI" id="CHEBI:33019"/>
        <dbReference type="ChEBI" id="CHEBI:58095"/>
        <dbReference type="ChEBI" id="CHEBI:78442"/>
        <dbReference type="ChEBI" id="CHEBI:78531"/>
        <dbReference type="ChEBI" id="CHEBI:456215"/>
        <dbReference type="EC" id="6.1.1.20"/>
    </reaction>
</comment>
<dbReference type="AlphaFoldDB" id="F8LB42"/>
<dbReference type="InterPro" id="IPR041616">
    <property type="entry name" value="PheRS_beta_core"/>
</dbReference>
<evidence type="ECO:0000256" key="13">
    <source>
        <dbReference type="ARBA" id="ARBA00023146"/>
    </source>
</evidence>
<evidence type="ECO:0000256" key="3">
    <source>
        <dbReference type="ARBA" id="ARBA00011209"/>
    </source>
</evidence>
<dbReference type="Gene3D" id="3.30.70.380">
    <property type="entry name" value="Ferrodoxin-fold anticodon-binding domain"/>
    <property type="match status" value="1"/>
</dbReference>
<dbReference type="Gene3D" id="3.30.930.10">
    <property type="entry name" value="Bira Bifunctional Protein, Domain 2"/>
    <property type="match status" value="1"/>
</dbReference>
<evidence type="ECO:0000256" key="12">
    <source>
        <dbReference type="ARBA" id="ARBA00022917"/>
    </source>
</evidence>
<keyword evidence="10 15" id="KW-0460">Magnesium</keyword>
<dbReference type="EC" id="6.1.1.20" evidence="15"/>
<keyword evidence="8 15" id="KW-0547">Nucleotide-binding</keyword>
<evidence type="ECO:0000259" key="19">
    <source>
        <dbReference type="PROSITE" id="PS51483"/>
    </source>
</evidence>
<dbReference type="Pfam" id="PF03484">
    <property type="entry name" value="B5"/>
    <property type="match status" value="1"/>
</dbReference>
<evidence type="ECO:0000256" key="8">
    <source>
        <dbReference type="ARBA" id="ARBA00022741"/>
    </source>
</evidence>
<dbReference type="InterPro" id="IPR045060">
    <property type="entry name" value="Phe-tRNA-ligase_IIc_bsu"/>
</dbReference>
<evidence type="ECO:0000256" key="6">
    <source>
        <dbReference type="ARBA" id="ARBA00022598"/>
    </source>
</evidence>
<feature type="binding site" evidence="15">
    <location>
        <position position="463"/>
    </location>
    <ligand>
        <name>Mg(2+)</name>
        <dbReference type="ChEBI" id="CHEBI:18420"/>
        <note>shared with alpha subunit</note>
    </ligand>
</feature>
<evidence type="ECO:0000256" key="4">
    <source>
        <dbReference type="ARBA" id="ARBA00022490"/>
    </source>
</evidence>